<dbReference type="RefSeq" id="WP_015194693.1">
    <property type="nucleotide sequence ID" value="NC_019748.1"/>
</dbReference>
<sequence length="330" mass="38886">MEKIYFYAPTENKKKLLQSNYKDSWEGEHSNFTAWIAQTYFHLKNAGVSCEITNTIDRQGIVIADRDTLGDNAQFLTNTMLICAKSDREYHPSAHIHVVHNPQDYQLNYNSVWKPYYIAHWPIPNLIPRNQERKFTVENVAYIGSRSQLAQELKSQYWIESLSSLGCKWLPIFEVNQWNDYTKLDVIVAARSFRNNQYINKGFIKLLNCWHAGVPGILTPESSFVAVRKSELDFLSINSIDEAIAAVRRLKTDSDFYCQMLNNYQKRKQEVTTEKVLSQWIFFFKNIVTEYYQQWLLIPSYQKKYLFMQKLLSLKSSRIKQRLHTFSVIK</sequence>
<gene>
    <name evidence="1" type="ordered locus">Sta7437_3533</name>
</gene>
<dbReference type="PATRIC" id="fig|111780.3.peg.3660"/>
<dbReference type="KEGG" id="scs:Sta7437_3533"/>
<evidence type="ECO:0000313" key="2">
    <source>
        <dbReference type="Proteomes" id="UP000010473"/>
    </source>
</evidence>
<dbReference type="Proteomes" id="UP000010473">
    <property type="component" value="Chromosome"/>
</dbReference>
<accession>K9XY47</accession>
<keyword evidence="2" id="KW-1185">Reference proteome</keyword>
<dbReference type="eggNOG" id="COG0438">
    <property type="taxonomic scope" value="Bacteria"/>
</dbReference>
<dbReference type="OrthoDB" id="5472311at2"/>
<name>K9XY47_STAC7</name>
<reference evidence="2" key="1">
    <citation type="journal article" date="2013" name="Proc. Natl. Acad. Sci. U.S.A.">
        <title>Improving the coverage of the cyanobacterial phylum using diversity-driven genome sequencing.</title>
        <authorList>
            <person name="Shih P.M."/>
            <person name="Wu D."/>
            <person name="Latifi A."/>
            <person name="Axen S.D."/>
            <person name="Fewer D.P."/>
            <person name="Talla E."/>
            <person name="Calteau A."/>
            <person name="Cai F."/>
            <person name="Tandeau de Marsac N."/>
            <person name="Rippka R."/>
            <person name="Herdman M."/>
            <person name="Sivonen K."/>
            <person name="Coursin T."/>
            <person name="Laurent T."/>
            <person name="Goodwin L."/>
            <person name="Nolan M."/>
            <person name="Davenport K.W."/>
            <person name="Han C.S."/>
            <person name="Rubin E.M."/>
            <person name="Eisen J.A."/>
            <person name="Woyke T."/>
            <person name="Gugger M."/>
            <person name="Kerfeld C.A."/>
        </authorList>
    </citation>
    <scope>NUCLEOTIDE SEQUENCE [LARGE SCALE GENOMIC DNA]</scope>
    <source>
        <strain evidence="2">ATCC 29371 / PCC 7437</strain>
    </source>
</reference>
<dbReference type="EMBL" id="CP003653">
    <property type="protein sequence ID" value="AFZ37031.1"/>
    <property type="molecule type" value="Genomic_DNA"/>
</dbReference>
<proteinExistence type="predicted"/>
<evidence type="ECO:0008006" key="3">
    <source>
        <dbReference type="Google" id="ProtNLM"/>
    </source>
</evidence>
<dbReference type="HOGENOM" id="CLU_060090_0_0_3"/>
<protein>
    <recommendedName>
        <fullName evidence="3">Glycosyltransferase family 1 protein</fullName>
    </recommendedName>
</protein>
<dbReference type="AlphaFoldDB" id="K9XY47"/>
<organism evidence="1 2">
    <name type="scientific">Stanieria cyanosphaera (strain ATCC 29371 / PCC 7437)</name>
    <dbReference type="NCBI Taxonomy" id="111780"/>
    <lineage>
        <taxon>Bacteria</taxon>
        <taxon>Bacillati</taxon>
        <taxon>Cyanobacteriota</taxon>
        <taxon>Cyanophyceae</taxon>
        <taxon>Pleurocapsales</taxon>
        <taxon>Dermocarpellaceae</taxon>
        <taxon>Stanieria</taxon>
    </lineage>
</organism>
<evidence type="ECO:0000313" key="1">
    <source>
        <dbReference type="EMBL" id="AFZ37031.1"/>
    </source>
</evidence>